<reference evidence="1 3" key="2">
    <citation type="journal article" date="2013" name="Nature">
        <title>Insights into bilaterian evolution from three spiralian genomes.</title>
        <authorList>
            <person name="Simakov O."/>
            <person name="Marletaz F."/>
            <person name="Cho S.J."/>
            <person name="Edsinger-Gonzales E."/>
            <person name="Havlak P."/>
            <person name="Hellsten U."/>
            <person name="Kuo D.H."/>
            <person name="Larsson T."/>
            <person name="Lv J."/>
            <person name="Arendt D."/>
            <person name="Savage R."/>
            <person name="Osoegawa K."/>
            <person name="de Jong P."/>
            <person name="Grimwood J."/>
            <person name="Chapman J.A."/>
            <person name="Shapiro H."/>
            <person name="Aerts A."/>
            <person name="Otillar R.P."/>
            <person name="Terry A.Y."/>
            <person name="Boore J.L."/>
            <person name="Grigoriev I.V."/>
            <person name="Lindberg D.R."/>
            <person name="Seaver E.C."/>
            <person name="Weisblat D.A."/>
            <person name="Putnam N.H."/>
            <person name="Rokhsar D.S."/>
        </authorList>
    </citation>
    <scope>NUCLEOTIDE SEQUENCE</scope>
    <source>
        <strain evidence="1 3">I ESC-2004</strain>
    </source>
</reference>
<gene>
    <name evidence="1" type="ORF">CAPTEDRAFT_157486</name>
</gene>
<dbReference type="OrthoDB" id="309575at2759"/>
<dbReference type="PANTHER" id="PTHR35069:SF1">
    <property type="entry name" value="CILIA- AND FLAGELLA-ASSOCIATED PROTEIN 95"/>
    <property type="match status" value="1"/>
</dbReference>
<name>R7TQP3_CAPTE</name>
<dbReference type="OMA" id="DWCSSRQ"/>
<sequence length="217" mass="24849">METKGSLLLRSDHMNYSRAVKNANWHQARESEPKDYNISKDKERNLCKATYNRIGDITTGELPNTTYQDFSRDVYDKAAYTEQEGKKFMITEKTCDQLHLERDTGNPKSGYGSVLPHHNAEYDKCHLETTYLTDFTSKFPGFTPNGEKEGGDEAEEALPDYTLAHKRCLSQFTDQAGHRRAGRNTWADESGVYHNSHYKEQCPVYVPSNPFSAMMNQ</sequence>
<dbReference type="AlphaFoldDB" id="R7TQP3"/>
<dbReference type="HOGENOM" id="CLU_108076_0_0_1"/>
<evidence type="ECO:0000313" key="1">
    <source>
        <dbReference type="EMBL" id="ELT93340.1"/>
    </source>
</evidence>
<dbReference type="STRING" id="283909.R7TQP3"/>
<evidence type="ECO:0000313" key="2">
    <source>
        <dbReference type="EnsemblMetazoa" id="CapteP157486"/>
    </source>
</evidence>
<dbReference type="EnsemblMetazoa" id="CapteT157486">
    <property type="protein sequence ID" value="CapteP157486"/>
    <property type="gene ID" value="CapteG157486"/>
</dbReference>
<dbReference type="GO" id="GO:0005886">
    <property type="term" value="C:plasma membrane"/>
    <property type="evidence" value="ECO:0007669"/>
    <property type="project" value="TreeGrafter"/>
</dbReference>
<evidence type="ECO:0000313" key="3">
    <source>
        <dbReference type="Proteomes" id="UP000014760"/>
    </source>
</evidence>
<reference evidence="2" key="3">
    <citation type="submission" date="2015-06" db="UniProtKB">
        <authorList>
            <consortium name="EnsemblMetazoa"/>
        </authorList>
    </citation>
    <scope>IDENTIFICATION</scope>
</reference>
<dbReference type="EMBL" id="AMQN01012817">
    <property type="status" value="NOT_ANNOTATED_CDS"/>
    <property type="molecule type" value="Genomic_DNA"/>
</dbReference>
<protein>
    <submittedName>
        <fullName evidence="1 2">Uncharacterized protein</fullName>
    </submittedName>
</protein>
<dbReference type="Pfam" id="PF15139">
    <property type="entry name" value="CFAP95"/>
    <property type="match status" value="1"/>
</dbReference>
<reference evidence="3" key="1">
    <citation type="submission" date="2012-12" db="EMBL/GenBank/DDBJ databases">
        <authorList>
            <person name="Hellsten U."/>
            <person name="Grimwood J."/>
            <person name="Chapman J.A."/>
            <person name="Shapiro H."/>
            <person name="Aerts A."/>
            <person name="Otillar R.P."/>
            <person name="Terry A.Y."/>
            <person name="Boore J.L."/>
            <person name="Simakov O."/>
            <person name="Marletaz F."/>
            <person name="Cho S.-J."/>
            <person name="Edsinger-Gonzales E."/>
            <person name="Havlak P."/>
            <person name="Kuo D.-H."/>
            <person name="Larsson T."/>
            <person name="Lv J."/>
            <person name="Arendt D."/>
            <person name="Savage R."/>
            <person name="Osoegawa K."/>
            <person name="de Jong P."/>
            <person name="Lindberg D.R."/>
            <person name="Seaver E.C."/>
            <person name="Weisblat D.A."/>
            <person name="Putnam N.H."/>
            <person name="Grigoriev I.V."/>
            <person name="Rokhsar D.S."/>
        </authorList>
    </citation>
    <scope>NUCLEOTIDE SEQUENCE</scope>
    <source>
        <strain evidence="3">I ESC-2004</strain>
    </source>
</reference>
<organism evidence="1">
    <name type="scientific">Capitella teleta</name>
    <name type="common">Polychaete worm</name>
    <dbReference type="NCBI Taxonomy" id="283909"/>
    <lineage>
        <taxon>Eukaryota</taxon>
        <taxon>Metazoa</taxon>
        <taxon>Spiralia</taxon>
        <taxon>Lophotrochozoa</taxon>
        <taxon>Annelida</taxon>
        <taxon>Polychaeta</taxon>
        <taxon>Sedentaria</taxon>
        <taxon>Scolecida</taxon>
        <taxon>Capitellidae</taxon>
        <taxon>Capitella</taxon>
    </lineage>
</organism>
<accession>R7TQP3</accession>
<dbReference type="EMBL" id="KB309774">
    <property type="protein sequence ID" value="ELT93340.1"/>
    <property type="molecule type" value="Genomic_DNA"/>
</dbReference>
<dbReference type="InterPro" id="IPR027905">
    <property type="entry name" value="CFAP95"/>
</dbReference>
<proteinExistence type="predicted"/>
<dbReference type="PANTHER" id="PTHR35069">
    <property type="entry name" value="PROTEIN C9ORF135"/>
    <property type="match status" value="1"/>
</dbReference>
<dbReference type="Proteomes" id="UP000014760">
    <property type="component" value="Unassembled WGS sequence"/>
</dbReference>
<keyword evidence="3" id="KW-1185">Reference proteome</keyword>